<keyword evidence="15 19" id="KW-0131">Cell cycle</keyword>
<dbReference type="SUPFAM" id="SSF56194">
    <property type="entry name" value="Uridine diphospho-N-Acetylenolpyruvylglucosamine reductase, MurB, C-terminal domain"/>
    <property type="match status" value="1"/>
</dbReference>
<dbReference type="InterPro" id="IPR016169">
    <property type="entry name" value="FAD-bd_PCMH_sub2"/>
</dbReference>
<dbReference type="GO" id="GO:0008360">
    <property type="term" value="P:regulation of cell shape"/>
    <property type="evidence" value="ECO:0007669"/>
    <property type="project" value="UniProtKB-KW"/>
</dbReference>
<keyword evidence="8 19" id="KW-0132">Cell division</keyword>
<dbReference type="GO" id="GO:0009252">
    <property type="term" value="P:peptidoglycan biosynthetic process"/>
    <property type="evidence" value="ECO:0007669"/>
    <property type="project" value="UniProtKB-UniRule"/>
</dbReference>
<dbReference type="Gene3D" id="3.30.465.10">
    <property type="match status" value="1"/>
</dbReference>
<keyword evidence="16 19" id="KW-0961">Cell wall biogenesis/degradation</keyword>
<evidence type="ECO:0000256" key="15">
    <source>
        <dbReference type="ARBA" id="ARBA00023306"/>
    </source>
</evidence>
<dbReference type="InterPro" id="IPR016166">
    <property type="entry name" value="FAD-bd_PCMH"/>
</dbReference>
<evidence type="ECO:0000256" key="17">
    <source>
        <dbReference type="ARBA" id="ARBA00031026"/>
    </source>
</evidence>
<keyword evidence="12 19" id="KW-0133">Cell shape</keyword>
<evidence type="ECO:0000256" key="9">
    <source>
        <dbReference type="ARBA" id="ARBA00022630"/>
    </source>
</evidence>
<evidence type="ECO:0000256" key="11">
    <source>
        <dbReference type="ARBA" id="ARBA00022857"/>
    </source>
</evidence>
<dbReference type="HAMAP" id="MF_00037">
    <property type="entry name" value="MurB"/>
    <property type="match status" value="1"/>
</dbReference>
<dbReference type="KEGG" id="saf:SULAZ_1193"/>
<evidence type="ECO:0000256" key="5">
    <source>
        <dbReference type="ARBA" id="ARBA00012518"/>
    </source>
</evidence>
<dbReference type="InterPro" id="IPR003170">
    <property type="entry name" value="MurB"/>
</dbReference>
<comment type="cofactor">
    <cofactor evidence="1 19">
        <name>FAD</name>
        <dbReference type="ChEBI" id="CHEBI:57692"/>
    </cofactor>
</comment>
<dbReference type="PANTHER" id="PTHR21071">
    <property type="entry name" value="UDP-N-ACETYLENOLPYRUVOYLGLUCOSAMINE REDUCTASE"/>
    <property type="match status" value="1"/>
</dbReference>
<dbReference type="GO" id="GO:0051301">
    <property type="term" value="P:cell division"/>
    <property type="evidence" value="ECO:0007669"/>
    <property type="project" value="UniProtKB-KW"/>
</dbReference>
<evidence type="ECO:0000256" key="10">
    <source>
        <dbReference type="ARBA" id="ARBA00022827"/>
    </source>
</evidence>
<comment type="subcellular location">
    <subcellularLocation>
        <location evidence="3 19">Cytoplasm</location>
    </subcellularLocation>
</comment>
<protein>
    <recommendedName>
        <fullName evidence="6 19">UDP-N-acetylenolpyruvoylglucosamine reductase</fullName>
        <ecNumber evidence="5 19">1.3.1.98</ecNumber>
    </recommendedName>
    <alternativeName>
        <fullName evidence="17 19">UDP-N-acetylmuramate dehydrogenase</fullName>
    </alternativeName>
</protein>
<keyword evidence="7 19" id="KW-0963">Cytoplasm</keyword>
<evidence type="ECO:0000313" key="22">
    <source>
        <dbReference type="Proteomes" id="UP000001369"/>
    </source>
</evidence>
<dbReference type="GO" id="GO:0071555">
    <property type="term" value="P:cell wall organization"/>
    <property type="evidence" value="ECO:0007669"/>
    <property type="project" value="UniProtKB-KW"/>
</dbReference>
<keyword evidence="9 19" id="KW-0285">Flavoprotein</keyword>
<dbReference type="InterPro" id="IPR036318">
    <property type="entry name" value="FAD-bd_PCMH-like_sf"/>
</dbReference>
<comment type="similarity">
    <text evidence="19">Belongs to the MurB family.</text>
</comment>
<dbReference type="Gene3D" id="3.30.43.10">
    <property type="entry name" value="Uridine Diphospho-n-acetylenolpyruvylglucosamine Reductase, domain 2"/>
    <property type="match status" value="1"/>
</dbReference>
<comment type="function">
    <text evidence="2 19">Cell wall formation.</text>
</comment>
<evidence type="ECO:0000313" key="21">
    <source>
        <dbReference type="EMBL" id="ACN98477.1"/>
    </source>
</evidence>
<dbReference type="Pfam" id="PF02873">
    <property type="entry name" value="MurB_C"/>
    <property type="match status" value="1"/>
</dbReference>
<reference evidence="21 22" key="1">
    <citation type="journal article" date="2009" name="J. Bacteriol.">
        <title>Complete and draft genome sequences of six members of the Aquificales.</title>
        <authorList>
            <person name="Reysenbach A.L."/>
            <person name="Hamamura N."/>
            <person name="Podar M."/>
            <person name="Griffiths E."/>
            <person name="Ferreira S."/>
            <person name="Hochstein R."/>
            <person name="Heidelberg J."/>
            <person name="Johnson J."/>
            <person name="Mead D."/>
            <person name="Pohorille A."/>
            <person name="Sarmiento M."/>
            <person name="Schweighofer K."/>
            <person name="Seshadri R."/>
            <person name="Voytek M.A."/>
        </authorList>
    </citation>
    <scope>NUCLEOTIDE SEQUENCE [LARGE SCALE GENOMIC DNA]</scope>
    <source>
        <strain evidence="22">Az-Fu1 / DSM 15241 / OCM 825</strain>
    </source>
</reference>
<evidence type="ECO:0000256" key="3">
    <source>
        <dbReference type="ARBA" id="ARBA00004496"/>
    </source>
</evidence>
<evidence type="ECO:0000256" key="12">
    <source>
        <dbReference type="ARBA" id="ARBA00022960"/>
    </source>
</evidence>
<dbReference type="InterPro" id="IPR011601">
    <property type="entry name" value="MurB_C"/>
</dbReference>
<keyword evidence="11 19" id="KW-0521">NADP</keyword>
<dbReference type="EC" id="1.3.1.98" evidence="5 19"/>
<dbReference type="RefSeq" id="WP_012673801.1">
    <property type="nucleotide sequence ID" value="NC_012438.1"/>
</dbReference>
<dbReference type="InterPro" id="IPR036635">
    <property type="entry name" value="MurB_C_sf"/>
</dbReference>
<dbReference type="HOGENOM" id="CLU_035304_1_1_0"/>
<evidence type="ECO:0000256" key="18">
    <source>
        <dbReference type="ARBA" id="ARBA00048914"/>
    </source>
</evidence>
<dbReference type="STRING" id="204536.SULAZ_1193"/>
<gene>
    <name evidence="19 21" type="primary">murB</name>
    <name evidence="21" type="ordered locus">SULAZ_1193</name>
</gene>
<evidence type="ECO:0000256" key="4">
    <source>
        <dbReference type="ARBA" id="ARBA00004752"/>
    </source>
</evidence>
<feature type="active site" description="Proton donor" evidence="19">
    <location>
        <position position="213"/>
    </location>
</feature>
<keyword evidence="13 19" id="KW-0573">Peptidoglycan synthesis</keyword>
<dbReference type="PROSITE" id="PS51387">
    <property type="entry name" value="FAD_PCMH"/>
    <property type="match status" value="1"/>
</dbReference>
<dbReference type="EMBL" id="CP001229">
    <property type="protein sequence ID" value="ACN98477.1"/>
    <property type="molecule type" value="Genomic_DNA"/>
</dbReference>
<evidence type="ECO:0000256" key="14">
    <source>
        <dbReference type="ARBA" id="ARBA00023002"/>
    </source>
</evidence>
<dbReference type="GO" id="GO:0005829">
    <property type="term" value="C:cytosol"/>
    <property type="evidence" value="ECO:0007669"/>
    <property type="project" value="TreeGrafter"/>
</dbReference>
<dbReference type="NCBIfam" id="TIGR00179">
    <property type="entry name" value="murB"/>
    <property type="match status" value="1"/>
</dbReference>
<evidence type="ECO:0000256" key="6">
    <source>
        <dbReference type="ARBA" id="ARBA00015188"/>
    </source>
</evidence>
<dbReference type="NCBIfam" id="NF010480">
    <property type="entry name" value="PRK13905.1"/>
    <property type="match status" value="1"/>
</dbReference>
<dbReference type="SUPFAM" id="SSF56176">
    <property type="entry name" value="FAD-binding/transporter-associated domain-like"/>
    <property type="match status" value="1"/>
</dbReference>
<sequence>MDKIEHLKNFSLKDFCTIKIGGVGKVVFFPKNVEEISFLIREYGKENIFPLGIGSNLIFSDGFIDKVFIHSKNLKKCEITQENDIFYLTLEAGVSFKTINNIVKKYNLEGFENLSGIPATVGGAVAMNAGAYGSEIFDILEEVWWIDKDGNLIHSKKQDIKHYYRYSQFQEEGFVYKVKIKLKKSNKDISSIIKQHLLDRNKKQPLDLPTAGSTYKNPPQTYAGKLIEQVGLKGYRINDIGFSSKHANFLVNYKDARFKDLINLLELAEKKVYEKFGIQLEREVKIVE</sequence>
<evidence type="ECO:0000256" key="2">
    <source>
        <dbReference type="ARBA" id="ARBA00003921"/>
    </source>
</evidence>
<dbReference type="Gene3D" id="3.90.78.10">
    <property type="entry name" value="UDP-N-acetylenolpyruvoylglucosamine reductase, C-terminal domain"/>
    <property type="match status" value="1"/>
</dbReference>
<evidence type="ECO:0000256" key="1">
    <source>
        <dbReference type="ARBA" id="ARBA00001974"/>
    </source>
</evidence>
<evidence type="ECO:0000256" key="8">
    <source>
        <dbReference type="ARBA" id="ARBA00022618"/>
    </source>
</evidence>
<feature type="domain" description="FAD-binding PCMH-type" evidence="20">
    <location>
        <begin position="20"/>
        <end position="185"/>
    </location>
</feature>
<keyword evidence="10 19" id="KW-0274">FAD</keyword>
<name>C1DVM7_SULAA</name>
<evidence type="ECO:0000256" key="13">
    <source>
        <dbReference type="ARBA" id="ARBA00022984"/>
    </source>
</evidence>
<evidence type="ECO:0000256" key="16">
    <source>
        <dbReference type="ARBA" id="ARBA00023316"/>
    </source>
</evidence>
<dbReference type="Pfam" id="PF01565">
    <property type="entry name" value="FAD_binding_4"/>
    <property type="match status" value="1"/>
</dbReference>
<dbReference type="eggNOG" id="COG0812">
    <property type="taxonomic scope" value="Bacteria"/>
</dbReference>
<dbReference type="UniPathway" id="UPA00219"/>
<evidence type="ECO:0000256" key="19">
    <source>
        <dbReference type="HAMAP-Rule" id="MF_00037"/>
    </source>
</evidence>
<keyword evidence="22" id="KW-1185">Reference proteome</keyword>
<evidence type="ECO:0000259" key="20">
    <source>
        <dbReference type="PROSITE" id="PS51387"/>
    </source>
</evidence>
<dbReference type="InterPro" id="IPR006094">
    <property type="entry name" value="Oxid_FAD_bind_N"/>
</dbReference>
<dbReference type="AlphaFoldDB" id="C1DVM7"/>
<accession>C1DVM7</accession>
<evidence type="ECO:0000256" key="7">
    <source>
        <dbReference type="ARBA" id="ARBA00022490"/>
    </source>
</evidence>
<comment type="pathway">
    <text evidence="4 19">Cell wall biogenesis; peptidoglycan biosynthesis.</text>
</comment>
<feature type="active site" evidence="19">
    <location>
        <position position="283"/>
    </location>
</feature>
<dbReference type="GO" id="GO:0008762">
    <property type="term" value="F:UDP-N-acetylmuramate dehydrogenase activity"/>
    <property type="evidence" value="ECO:0007669"/>
    <property type="project" value="UniProtKB-UniRule"/>
</dbReference>
<comment type="catalytic activity">
    <reaction evidence="18 19">
        <text>UDP-N-acetyl-alpha-D-muramate + NADP(+) = UDP-N-acetyl-3-O-(1-carboxyvinyl)-alpha-D-glucosamine + NADPH + H(+)</text>
        <dbReference type="Rhea" id="RHEA:12248"/>
        <dbReference type="ChEBI" id="CHEBI:15378"/>
        <dbReference type="ChEBI" id="CHEBI:57783"/>
        <dbReference type="ChEBI" id="CHEBI:58349"/>
        <dbReference type="ChEBI" id="CHEBI:68483"/>
        <dbReference type="ChEBI" id="CHEBI:70757"/>
        <dbReference type="EC" id="1.3.1.98"/>
    </reaction>
</comment>
<keyword evidence="14 19" id="KW-0560">Oxidoreductase</keyword>
<feature type="active site" evidence="19">
    <location>
        <position position="165"/>
    </location>
</feature>
<proteinExistence type="inferred from homology"/>
<dbReference type="Proteomes" id="UP000001369">
    <property type="component" value="Chromosome"/>
</dbReference>
<dbReference type="PANTHER" id="PTHR21071:SF4">
    <property type="entry name" value="UDP-N-ACETYLENOLPYRUVOYLGLUCOSAMINE REDUCTASE"/>
    <property type="match status" value="1"/>
</dbReference>
<dbReference type="OrthoDB" id="9804753at2"/>
<dbReference type="InterPro" id="IPR016167">
    <property type="entry name" value="FAD-bd_PCMH_sub1"/>
</dbReference>
<organism evidence="21 22">
    <name type="scientific">Sulfurihydrogenibium azorense (strain DSM 15241 / OCM 825 / Az-Fu1)</name>
    <dbReference type="NCBI Taxonomy" id="204536"/>
    <lineage>
        <taxon>Bacteria</taxon>
        <taxon>Pseudomonadati</taxon>
        <taxon>Aquificota</taxon>
        <taxon>Aquificia</taxon>
        <taxon>Aquificales</taxon>
        <taxon>Hydrogenothermaceae</taxon>
        <taxon>Sulfurihydrogenibium</taxon>
    </lineage>
</organism>
<dbReference type="GO" id="GO:0071949">
    <property type="term" value="F:FAD binding"/>
    <property type="evidence" value="ECO:0007669"/>
    <property type="project" value="InterPro"/>
</dbReference>